<proteinExistence type="predicted"/>
<name>A0A315EPF5_9BURK</name>
<sequence length="359" mass="39052">MAMWTSSRRRLCIATLLALVGVNFSVGAADLSAQERLNAIRSAMVEAAMKSNTRVSATSWMESDGKLRELNRFSSEIKLRDLQLAQYVRDAGQQPQAELAVAQVESVQPGRCEAPQAKAPLRHVMTVGMDLSTGLAPAQRYQAQQVGFAARTRLVQAGARAERWRLIQSQSPARTYDRLIHGHGEEHVQWHAQLTVTPVPFAGVSDDYAAFGLSLLVSGPGQRQGWFTAEEVVVPSLPTQAHGTPKMDNDTHTAIARAVAAMVAKLEKQLACDPQTFAVQQNEGRLALNAGSHSGLRVGDQLMIADPSVLPRHTLEPGALDAAVLAEVKSVTPYQAELKQVAGRKQKFNGAWVAWPYTY</sequence>
<comment type="caution">
    <text evidence="2">The sequence shown here is derived from an EMBL/GenBank/DDBJ whole genome shotgun (WGS) entry which is preliminary data.</text>
</comment>
<feature type="chain" id="PRO_5016373356" description="Flagellar assembly protein T N-terminal domain-containing protein" evidence="1">
    <location>
        <begin position="29"/>
        <end position="359"/>
    </location>
</feature>
<dbReference type="EMBL" id="NESP01000001">
    <property type="protein sequence ID" value="PUE59806.1"/>
    <property type="molecule type" value="Genomic_DNA"/>
</dbReference>
<protein>
    <recommendedName>
        <fullName evidence="4">Flagellar assembly protein T N-terminal domain-containing protein</fullName>
    </recommendedName>
</protein>
<accession>A0A315EPF5</accession>
<organism evidence="2 3">
    <name type="scientific">Limnohabitans curvus</name>
    <dbReference type="NCBI Taxonomy" id="323423"/>
    <lineage>
        <taxon>Bacteria</taxon>
        <taxon>Pseudomonadati</taxon>
        <taxon>Pseudomonadota</taxon>
        <taxon>Betaproteobacteria</taxon>
        <taxon>Burkholderiales</taxon>
        <taxon>Comamonadaceae</taxon>
        <taxon>Limnohabitans</taxon>
    </lineage>
</organism>
<keyword evidence="3" id="KW-1185">Reference proteome</keyword>
<evidence type="ECO:0000256" key="1">
    <source>
        <dbReference type="SAM" id="SignalP"/>
    </source>
</evidence>
<dbReference type="AlphaFoldDB" id="A0A315EPF5"/>
<gene>
    <name evidence="2" type="ORF">B9Z44_09600</name>
</gene>
<evidence type="ECO:0008006" key="4">
    <source>
        <dbReference type="Google" id="ProtNLM"/>
    </source>
</evidence>
<reference evidence="2 3" key="1">
    <citation type="submission" date="2017-04" db="EMBL/GenBank/DDBJ databases">
        <title>Unexpected and diverse lifestyles within the genus Limnohabitans.</title>
        <authorList>
            <person name="Kasalicky V."/>
            <person name="Mehrshad M."/>
            <person name="Andrei S.-A."/>
            <person name="Salcher M."/>
            <person name="Kratochvilova H."/>
            <person name="Simek K."/>
            <person name="Ghai R."/>
        </authorList>
    </citation>
    <scope>NUCLEOTIDE SEQUENCE [LARGE SCALE GENOMIC DNA]</scope>
    <source>
        <strain evidence="2 3">MWH-C5</strain>
    </source>
</reference>
<feature type="signal peptide" evidence="1">
    <location>
        <begin position="1"/>
        <end position="28"/>
    </location>
</feature>
<keyword evidence="1" id="KW-0732">Signal</keyword>
<evidence type="ECO:0000313" key="2">
    <source>
        <dbReference type="EMBL" id="PUE59806.1"/>
    </source>
</evidence>
<dbReference type="Proteomes" id="UP000251341">
    <property type="component" value="Unassembled WGS sequence"/>
</dbReference>
<evidence type="ECO:0000313" key="3">
    <source>
        <dbReference type="Proteomes" id="UP000251341"/>
    </source>
</evidence>